<gene>
    <name evidence="4" type="ORF">Pma05_49740</name>
</gene>
<keyword evidence="2" id="KW-0472">Membrane</keyword>
<evidence type="ECO:0000313" key="4">
    <source>
        <dbReference type="EMBL" id="GIG98401.1"/>
    </source>
</evidence>
<keyword evidence="5" id="KW-1185">Reference proteome</keyword>
<dbReference type="Proteomes" id="UP000621500">
    <property type="component" value="Unassembled WGS sequence"/>
</dbReference>
<evidence type="ECO:0000256" key="2">
    <source>
        <dbReference type="SAM" id="Phobius"/>
    </source>
</evidence>
<evidence type="ECO:0000259" key="3">
    <source>
        <dbReference type="Pfam" id="PF06724"/>
    </source>
</evidence>
<evidence type="ECO:0000256" key="1">
    <source>
        <dbReference type="SAM" id="MobiDB-lite"/>
    </source>
</evidence>
<sequence length="56" mass="6057">MLTAVVNSDPDRARGLDAAPHTSREQAYGLILRTLLALGIAVFALCCLVQARYRKG</sequence>
<comment type="caution">
    <text evidence="4">The sequence shown here is derived from an EMBL/GenBank/DDBJ whole genome shotgun (WGS) entry which is preliminary data.</text>
</comment>
<feature type="region of interest" description="Disordered" evidence="1">
    <location>
        <begin position="1"/>
        <end position="20"/>
    </location>
</feature>
<dbReference type="EMBL" id="BONX01000035">
    <property type="protein sequence ID" value="GIG98401.1"/>
    <property type="molecule type" value="Genomic_DNA"/>
</dbReference>
<proteinExistence type="predicted"/>
<protein>
    <recommendedName>
        <fullName evidence="3">DUF1206 domain-containing protein</fullName>
    </recommendedName>
</protein>
<name>A0ABQ4EUS5_9ACTN</name>
<dbReference type="InterPro" id="IPR009597">
    <property type="entry name" value="DUF1206"/>
</dbReference>
<keyword evidence="2" id="KW-0812">Transmembrane</keyword>
<organism evidence="4 5">
    <name type="scientific">Plantactinospora mayteni</name>
    <dbReference type="NCBI Taxonomy" id="566021"/>
    <lineage>
        <taxon>Bacteria</taxon>
        <taxon>Bacillati</taxon>
        <taxon>Actinomycetota</taxon>
        <taxon>Actinomycetes</taxon>
        <taxon>Micromonosporales</taxon>
        <taxon>Micromonosporaceae</taxon>
        <taxon>Plantactinospora</taxon>
    </lineage>
</organism>
<dbReference type="Pfam" id="PF06724">
    <property type="entry name" value="DUF1206"/>
    <property type="match status" value="1"/>
</dbReference>
<evidence type="ECO:0000313" key="5">
    <source>
        <dbReference type="Proteomes" id="UP000621500"/>
    </source>
</evidence>
<feature type="domain" description="DUF1206" evidence="3">
    <location>
        <begin position="2"/>
        <end position="54"/>
    </location>
</feature>
<feature type="transmembrane region" description="Helical" evidence="2">
    <location>
        <begin position="30"/>
        <end position="51"/>
    </location>
</feature>
<reference evidence="4 5" key="1">
    <citation type="submission" date="2021-01" db="EMBL/GenBank/DDBJ databases">
        <title>Whole genome shotgun sequence of Plantactinospora mayteni NBRC 109088.</title>
        <authorList>
            <person name="Komaki H."/>
            <person name="Tamura T."/>
        </authorList>
    </citation>
    <scope>NUCLEOTIDE SEQUENCE [LARGE SCALE GENOMIC DNA]</scope>
    <source>
        <strain evidence="4 5">NBRC 109088</strain>
    </source>
</reference>
<keyword evidence="2" id="KW-1133">Transmembrane helix</keyword>
<accession>A0ABQ4EUS5</accession>